<organism evidence="1 2">
    <name type="scientific">Rhizophagus irregularis</name>
    <dbReference type="NCBI Taxonomy" id="588596"/>
    <lineage>
        <taxon>Eukaryota</taxon>
        <taxon>Fungi</taxon>
        <taxon>Fungi incertae sedis</taxon>
        <taxon>Mucoromycota</taxon>
        <taxon>Glomeromycotina</taxon>
        <taxon>Glomeromycetes</taxon>
        <taxon>Glomerales</taxon>
        <taxon>Glomeraceae</taxon>
        <taxon>Rhizophagus</taxon>
    </lineage>
</organism>
<comment type="caution">
    <text evidence="1">The sequence shown here is derived from an EMBL/GenBank/DDBJ whole genome shotgun (WGS) entry which is preliminary data.</text>
</comment>
<protein>
    <submittedName>
        <fullName evidence="1">Uncharacterized protein</fullName>
    </submittedName>
</protein>
<evidence type="ECO:0000313" key="2">
    <source>
        <dbReference type="Proteomes" id="UP000234323"/>
    </source>
</evidence>
<dbReference type="EMBL" id="LLXI01001655">
    <property type="protein sequence ID" value="PKY54661.1"/>
    <property type="molecule type" value="Genomic_DNA"/>
</dbReference>
<dbReference type="Proteomes" id="UP000234323">
    <property type="component" value="Unassembled WGS sequence"/>
</dbReference>
<reference evidence="1 2" key="1">
    <citation type="submission" date="2015-10" db="EMBL/GenBank/DDBJ databases">
        <title>Genome analyses suggest a sexual origin of heterokaryosis in a supposedly ancient asexual fungus.</title>
        <authorList>
            <person name="Ropars J."/>
            <person name="Sedzielewska K."/>
            <person name="Noel J."/>
            <person name="Charron P."/>
            <person name="Farinelli L."/>
            <person name="Marton T."/>
            <person name="Kruger M."/>
            <person name="Pelin A."/>
            <person name="Brachmann A."/>
            <person name="Corradi N."/>
        </authorList>
    </citation>
    <scope>NUCLEOTIDE SEQUENCE [LARGE SCALE GENOMIC DNA]</scope>
    <source>
        <strain evidence="1 2">A4</strain>
    </source>
</reference>
<keyword evidence="2" id="KW-1185">Reference proteome</keyword>
<accession>A0A2I1H726</accession>
<evidence type="ECO:0000313" key="1">
    <source>
        <dbReference type="EMBL" id="PKY54661.1"/>
    </source>
</evidence>
<dbReference type="AlphaFoldDB" id="A0A2I1H726"/>
<name>A0A2I1H726_9GLOM</name>
<proteinExistence type="predicted"/>
<sequence>MSGYDTRLFSLRHKMKAFGGLGGFLIFVLAFDDEHLGPATTPHGRANEGSRTSVSGNILGTLGAADTVRTILDDHSEIDVDEIAISVCGNDSEIGYYQNGVIFLHLRGGLLLD</sequence>
<gene>
    <name evidence="1" type="ORF">RhiirA4_548323</name>
</gene>